<reference evidence="4 5" key="1">
    <citation type="submission" date="2017-12" db="EMBL/GenBank/DDBJ databases">
        <title>Genome sequence of the mycotoxigenic crop pathogen Fusarium proliferatum, strain ITEM 2341 from Date Palm.</title>
        <authorList>
            <person name="Almiman B.F."/>
            <person name="Shittu T.A."/>
            <person name="Muthumeenakshi S."/>
            <person name="Baroncelli R."/>
            <person name="Sreenivasaprasada S."/>
        </authorList>
    </citation>
    <scope>NUCLEOTIDE SEQUENCE [LARGE SCALE GENOMIC DNA]</scope>
    <source>
        <strain evidence="4 5">ITEM 2341</strain>
    </source>
</reference>
<evidence type="ECO:0000259" key="2">
    <source>
        <dbReference type="Pfam" id="PF00248"/>
    </source>
</evidence>
<dbReference type="InterPro" id="IPR010730">
    <property type="entry name" value="HET"/>
</dbReference>
<dbReference type="EMBL" id="PKMI01000008">
    <property type="protein sequence ID" value="RBA20848.1"/>
    <property type="molecule type" value="Genomic_DNA"/>
</dbReference>
<accession>A0A365NJX6</accession>
<dbReference type="AlphaFoldDB" id="A0A365NJX6"/>
<comment type="caution">
    <text evidence="4">The sequence shown here is derived from an EMBL/GenBank/DDBJ whole genome shotgun (WGS) entry which is preliminary data.</text>
</comment>
<dbReference type="InterPro" id="IPR036812">
    <property type="entry name" value="NAD(P)_OxRdtase_dom_sf"/>
</dbReference>
<organism evidence="4 5">
    <name type="scientific">Gibberella intermedia</name>
    <name type="common">Bulb rot disease fungus</name>
    <name type="synonym">Fusarium proliferatum</name>
    <dbReference type="NCBI Taxonomy" id="948311"/>
    <lineage>
        <taxon>Eukaryota</taxon>
        <taxon>Fungi</taxon>
        <taxon>Dikarya</taxon>
        <taxon>Ascomycota</taxon>
        <taxon>Pezizomycotina</taxon>
        <taxon>Sordariomycetes</taxon>
        <taxon>Hypocreomycetidae</taxon>
        <taxon>Hypocreales</taxon>
        <taxon>Nectriaceae</taxon>
        <taxon>Fusarium</taxon>
        <taxon>Fusarium fujikuroi species complex</taxon>
    </lineage>
</organism>
<dbReference type="Gene3D" id="3.20.20.100">
    <property type="entry name" value="NADP-dependent oxidoreductase domain"/>
    <property type="match status" value="1"/>
</dbReference>
<evidence type="ECO:0000259" key="3">
    <source>
        <dbReference type="Pfam" id="PF06985"/>
    </source>
</evidence>
<evidence type="ECO:0000313" key="4">
    <source>
        <dbReference type="EMBL" id="RBA20848.1"/>
    </source>
</evidence>
<dbReference type="Pfam" id="PF06985">
    <property type="entry name" value="HET"/>
    <property type="match status" value="1"/>
</dbReference>
<dbReference type="PANTHER" id="PTHR24148">
    <property type="entry name" value="ANKYRIN REPEAT DOMAIN-CONTAINING PROTEIN 39 HOMOLOG-RELATED"/>
    <property type="match status" value="1"/>
</dbReference>
<dbReference type="CDD" id="cd19075">
    <property type="entry name" value="AKR_AKR7A1-5"/>
    <property type="match status" value="1"/>
</dbReference>
<evidence type="ECO:0000313" key="5">
    <source>
        <dbReference type="Proteomes" id="UP000251714"/>
    </source>
</evidence>
<dbReference type="SUPFAM" id="SSF51430">
    <property type="entry name" value="NAD(P)-linked oxidoreductase"/>
    <property type="match status" value="1"/>
</dbReference>
<dbReference type="InterPro" id="IPR052895">
    <property type="entry name" value="HetReg/Transcr_Mod"/>
</dbReference>
<feature type="domain" description="NADP-dependent oxidoreductase" evidence="2">
    <location>
        <begin position="11"/>
        <end position="314"/>
    </location>
</feature>
<sequence>MSSSKSSKINIVLGVANVGDGNADPVVRFHEPSEVIAFLDAFTKRGYNQLDTARIYSPHAPGTSEPKIGDVPEKNFIVDTKVNSFHDGAHSKENILKDINDSLSALRIAQINIEYLHQPDRATDLKEACEAMDQAHKEGKIKYWGISKHTAQEVETIVKICEKNQFIKPSVYQGEYNPIVRSAEKELFPILRRHNIAFYAYSPAGAGFFAGNHKNVRPGGRFDQSIFIGSLYAERYLKPSISEATEKALAAASSHGISGHAAALRWTAHHGSLSKEYGDSIIVGASSVEQLNSNIDAIEAGPLPDDVADALGAVYAEIEDILPYHFIQVLPNAGPEALRESKREARSYSAQVAHARVRKLRGPRKATGIAEENDPRKEKKQTMKVLSAKGQPLNQTLLPYNQTTLSTAELYIHQPILSPYINFLSTLSTDECFMFDHFVIAGNTPRCEACDSVPDIQRYIAQQNAIPAFTQPPPDPPLGQLNLRWPSSVEYKQQTTSIVQLGGDPLSNKPKIDAFEPGDNKKVTQSPIYSSRLGQEEFRLLFLSPSTDPDTPIHAELVVHQDGRSPQYESTSYTWAGEDDDSSKYRPLYIGRYWDIVLQTRNCWSMLQSLRLPIGTRALWVDAICINQNDIKERDSQVMKMSQRYKNCYRVVVYLGPDMATSIQGSYPAQKELTLSNSEQSMGISRDSFRKLLCRRYFSRIWVVQELVLARRVAFQIGDSEYWMDSNTMRSLEAHTNWDWNSTTAPWLQNVGLERLQETNILHILRATHMCQCADPRDRVFGILSLLSNNSSDSILRADYSLSFREMVIGLFSHTLLELRDLGVLRFAAGLRNYFKFPSWMPNLELFASDVSTRDGLDELAVLIKDREMKPENELQLASCHSIVGDGEVDHRGTPWYLDTTVDSSTGTLSINLIHLLEFQNCARKMGDVEIMKGWHLFTIPGRHSNLVLSSNLPLDELIVPTRDHLFCLNDGNGSPIFLLMSLEIDHNTYKVMGICRHVAFQDQKLDLRENIQQWNASETRYTSGDNGNLHFSEGKSEDENLHLRSLQYTLHNQLEAITH</sequence>
<feature type="domain" description="Heterokaryon incompatibility" evidence="3">
    <location>
        <begin position="568"/>
        <end position="706"/>
    </location>
</feature>
<keyword evidence="1" id="KW-0560">Oxidoreductase</keyword>
<evidence type="ECO:0000256" key="1">
    <source>
        <dbReference type="ARBA" id="ARBA00023002"/>
    </source>
</evidence>
<dbReference type="InterPro" id="IPR023210">
    <property type="entry name" value="NADP_OxRdtase_dom"/>
</dbReference>
<dbReference type="PANTHER" id="PTHR24148:SF81">
    <property type="entry name" value="HETEROKARYON INCOMPATIBILITY DOMAIN-CONTAINING PROTEIN"/>
    <property type="match status" value="1"/>
</dbReference>
<dbReference type="Proteomes" id="UP000251714">
    <property type="component" value="Unassembled WGS sequence"/>
</dbReference>
<protein>
    <recommendedName>
        <fullName evidence="6">Heterokaryon incompatibility domain-containing protein</fullName>
    </recommendedName>
</protein>
<dbReference type="GO" id="GO:0016491">
    <property type="term" value="F:oxidoreductase activity"/>
    <property type="evidence" value="ECO:0007669"/>
    <property type="project" value="UniProtKB-KW"/>
</dbReference>
<gene>
    <name evidence="4" type="ORF">FPRO05_08295</name>
</gene>
<dbReference type="Pfam" id="PF00248">
    <property type="entry name" value="Aldo_ket_red"/>
    <property type="match status" value="1"/>
</dbReference>
<proteinExistence type="predicted"/>
<name>A0A365NJX6_GIBIN</name>
<evidence type="ECO:0008006" key="6">
    <source>
        <dbReference type="Google" id="ProtNLM"/>
    </source>
</evidence>